<gene>
    <name evidence="1" type="ORF">K466DRAFT_129413</name>
</gene>
<reference evidence="1 2" key="1">
    <citation type="journal article" date="2019" name="Nat. Ecol. Evol.">
        <title>Megaphylogeny resolves global patterns of mushroom evolution.</title>
        <authorList>
            <person name="Varga T."/>
            <person name="Krizsan K."/>
            <person name="Foldi C."/>
            <person name="Dima B."/>
            <person name="Sanchez-Garcia M."/>
            <person name="Sanchez-Ramirez S."/>
            <person name="Szollosi G.J."/>
            <person name="Szarkandi J.G."/>
            <person name="Papp V."/>
            <person name="Albert L."/>
            <person name="Andreopoulos W."/>
            <person name="Angelini C."/>
            <person name="Antonin V."/>
            <person name="Barry K.W."/>
            <person name="Bougher N.L."/>
            <person name="Buchanan P."/>
            <person name="Buyck B."/>
            <person name="Bense V."/>
            <person name="Catcheside P."/>
            <person name="Chovatia M."/>
            <person name="Cooper J."/>
            <person name="Damon W."/>
            <person name="Desjardin D."/>
            <person name="Finy P."/>
            <person name="Geml J."/>
            <person name="Haridas S."/>
            <person name="Hughes K."/>
            <person name="Justo A."/>
            <person name="Karasinski D."/>
            <person name="Kautmanova I."/>
            <person name="Kiss B."/>
            <person name="Kocsube S."/>
            <person name="Kotiranta H."/>
            <person name="LaButti K.M."/>
            <person name="Lechner B.E."/>
            <person name="Liimatainen K."/>
            <person name="Lipzen A."/>
            <person name="Lukacs Z."/>
            <person name="Mihaltcheva S."/>
            <person name="Morgado L.N."/>
            <person name="Niskanen T."/>
            <person name="Noordeloos M.E."/>
            <person name="Ohm R.A."/>
            <person name="Ortiz-Santana B."/>
            <person name="Ovrebo C."/>
            <person name="Racz N."/>
            <person name="Riley R."/>
            <person name="Savchenko A."/>
            <person name="Shiryaev A."/>
            <person name="Soop K."/>
            <person name="Spirin V."/>
            <person name="Szebenyi C."/>
            <person name="Tomsovsky M."/>
            <person name="Tulloss R.E."/>
            <person name="Uehling J."/>
            <person name="Grigoriev I.V."/>
            <person name="Vagvolgyi C."/>
            <person name="Papp T."/>
            <person name="Martin F.M."/>
            <person name="Miettinen O."/>
            <person name="Hibbett D.S."/>
            <person name="Nagy L.G."/>
        </authorList>
    </citation>
    <scope>NUCLEOTIDE SEQUENCE [LARGE SCALE GENOMIC DNA]</scope>
    <source>
        <strain evidence="1 2">HHB13444</strain>
    </source>
</reference>
<organism evidence="1 2">
    <name type="scientific">Polyporus arcularius HHB13444</name>
    <dbReference type="NCBI Taxonomy" id="1314778"/>
    <lineage>
        <taxon>Eukaryota</taxon>
        <taxon>Fungi</taxon>
        <taxon>Dikarya</taxon>
        <taxon>Basidiomycota</taxon>
        <taxon>Agaricomycotina</taxon>
        <taxon>Agaricomycetes</taxon>
        <taxon>Polyporales</taxon>
        <taxon>Polyporaceae</taxon>
        <taxon>Polyporus</taxon>
    </lineage>
</organism>
<accession>A0A5C3PX10</accession>
<name>A0A5C3PX10_9APHY</name>
<evidence type="ECO:0000313" key="2">
    <source>
        <dbReference type="Proteomes" id="UP000308197"/>
    </source>
</evidence>
<proteinExistence type="predicted"/>
<dbReference type="EMBL" id="ML210983">
    <property type="protein sequence ID" value="TFK93327.1"/>
    <property type="molecule type" value="Genomic_DNA"/>
</dbReference>
<keyword evidence="2" id="KW-1185">Reference proteome</keyword>
<protein>
    <submittedName>
        <fullName evidence="1">Uncharacterized protein</fullName>
    </submittedName>
</protein>
<sequence>MLSVLSQLQSARPDVDSDPSVSTGWLDAAHHGPQSTGLLWNKAGGVCALDMHCATRQSSVPQARSHGLLPSGECGDYLWCTSQFPSFLENVSAQVRLPLAKWTPALILLPPRDGVHHPFPPGPAHQACCTLHRRGLYALYVRLCVLRGLASFADLVDLAQVRRHRAITTQADGRLETGSTSCYVHFSSPSPSRVEEHRFDLDASRSSRRRCPLPILCLGHHIAHAHGLLRTSTDVSSSREMRVSTTLRRY</sequence>
<evidence type="ECO:0000313" key="1">
    <source>
        <dbReference type="EMBL" id="TFK93327.1"/>
    </source>
</evidence>
<dbReference type="AlphaFoldDB" id="A0A5C3PX10"/>
<dbReference type="Proteomes" id="UP000308197">
    <property type="component" value="Unassembled WGS sequence"/>
</dbReference>
<dbReference type="InParanoid" id="A0A5C3PX10"/>